<dbReference type="AlphaFoldDB" id="A0AAW0K9L4"/>
<keyword evidence="2" id="KW-1185">Reference proteome</keyword>
<evidence type="ECO:0000313" key="1">
    <source>
        <dbReference type="EMBL" id="KAK7835704.1"/>
    </source>
</evidence>
<evidence type="ECO:0000313" key="2">
    <source>
        <dbReference type="Proteomes" id="UP000237347"/>
    </source>
</evidence>
<dbReference type="EMBL" id="PKMF04000366">
    <property type="protein sequence ID" value="KAK7835704.1"/>
    <property type="molecule type" value="Genomic_DNA"/>
</dbReference>
<gene>
    <name evidence="1" type="ORF">CFP56_023233</name>
</gene>
<reference evidence="1 2" key="1">
    <citation type="journal article" date="2018" name="Sci. Data">
        <title>The draft genome sequence of cork oak.</title>
        <authorList>
            <person name="Ramos A.M."/>
            <person name="Usie A."/>
            <person name="Barbosa P."/>
            <person name="Barros P.M."/>
            <person name="Capote T."/>
            <person name="Chaves I."/>
            <person name="Simoes F."/>
            <person name="Abreu I."/>
            <person name="Carrasquinho I."/>
            <person name="Faro C."/>
            <person name="Guimaraes J.B."/>
            <person name="Mendonca D."/>
            <person name="Nobrega F."/>
            <person name="Rodrigues L."/>
            <person name="Saibo N.J.M."/>
            <person name="Varela M.C."/>
            <person name="Egas C."/>
            <person name="Matos J."/>
            <person name="Miguel C.M."/>
            <person name="Oliveira M.M."/>
            <person name="Ricardo C.P."/>
            <person name="Goncalves S."/>
        </authorList>
    </citation>
    <scope>NUCLEOTIDE SEQUENCE [LARGE SCALE GENOMIC DNA]</scope>
    <source>
        <strain evidence="2">cv. HL8</strain>
    </source>
</reference>
<proteinExistence type="predicted"/>
<organism evidence="1 2">
    <name type="scientific">Quercus suber</name>
    <name type="common">Cork oak</name>
    <dbReference type="NCBI Taxonomy" id="58331"/>
    <lineage>
        <taxon>Eukaryota</taxon>
        <taxon>Viridiplantae</taxon>
        <taxon>Streptophyta</taxon>
        <taxon>Embryophyta</taxon>
        <taxon>Tracheophyta</taxon>
        <taxon>Spermatophyta</taxon>
        <taxon>Magnoliopsida</taxon>
        <taxon>eudicotyledons</taxon>
        <taxon>Gunneridae</taxon>
        <taxon>Pentapetalae</taxon>
        <taxon>rosids</taxon>
        <taxon>fabids</taxon>
        <taxon>Fagales</taxon>
        <taxon>Fagaceae</taxon>
        <taxon>Quercus</taxon>
    </lineage>
</organism>
<comment type="caution">
    <text evidence="1">The sequence shown here is derived from an EMBL/GenBank/DDBJ whole genome shotgun (WGS) entry which is preliminary data.</text>
</comment>
<accession>A0AAW0K9L4</accession>
<name>A0AAW0K9L4_QUESU</name>
<sequence>MEIEAVTEKLQKLYALEMITGHGILLDLAPQKILTCSAAGQLNLIKVGRERAGIYCHCCNSHSPRLQQKTDFTMNTMTSAANLFCPVMNIGYQHDTESTSNKADPEK</sequence>
<dbReference type="Proteomes" id="UP000237347">
    <property type="component" value="Unassembled WGS sequence"/>
</dbReference>
<protein>
    <submittedName>
        <fullName evidence="1">Uncharacterized protein</fullName>
    </submittedName>
</protein>